<comment type="subcellular location">
    <subcellularLocation>
        <location evidence="6">Cytoplasm</location>
    </subcellularLocation>
</comment>
<dbReference type="PANTHER" id="PTHR42923">
    <property type="entry name" value="PROTOPORPHYRINOGEN OXIDASE"/>
    <property type="match status" value="1"/>
</dbReference>
<dbReference type="UniPathway" id="UPA00252"/>
<dbReference type="GO" id="GO:0006783">
    <property type="term" value="P:heme biosynthetic process"/>
    <property type="evidence" value="ECO:0007669"/>
    <property type="project" value="UniProtKB-UniRule"/>
</dbReference>
<evidence type="ECO:0000256" key="6">
    <source>
        <dbReference type="RuleBase" id="RU364052"/>
    </source>
</evidence>
<keyword evidence="4 6" id="KW-0560">Oxidoreductase</keyword>
<dbReference type="InterPro" id="IPR002937">
    <property type="entry name" value="Amino_oxidase"/>
</dbReference>
<protein>
    <recommendedName>
        <fullName evidence="6">Coproporphyrinogen III oxidase</fullName>
        <ecNumber evidence="6">1.3.3.15</ecNumber>
    </recommendedName>
</protein>
<sequence>MSSSVQRRIAVIGGGITGLAAAHRLHELLPTAKISLFEGSDRLGGVLHSVERDGYLIERSADMFNTREPWALELAQRVGLTNELINTDPRFRRAFVVHRGKLCPVPEGFTLMSPAKVWPILKTPLLSPLGKLRLASEYFIPGKRDDQDESLTSFALRRFGREAFDRLIQPLIGGIYTADPDRLSMQATLKQFVEHERKYGSLIRAMRAMQKTQPGKPKEAAASGARYGQFLAPRLGMSQLIDAIANHLPAGSIRLNARIERLERTPHDSGVNWCLFVQGSPAPLTFDDVIVASPAHSCPPLLERIAPQLSGLVKLIPHAGCSVAVMGYKREQFTHPLDGFGFVAPRVENRRIIAGSLASVKFAGRAPDGRILLRVFVGGALQPELNELDDQGIEQLVRKELGELLGATGEPEFCQVNRWHGVMPQYHVGHLDLVAKIDAAANAIPHFALAGNAYHGVGIPFCVRSGEEAAERIASAM</sequence>
<dbReference type="EMBL" id="CP036274">
    <property type="protein sequence ID" value="QDU27377.1"/>
    <property type="molecule type" value="Genomic_DNA"/>
</dbReference>
<dbReference type="InterPro" id="IPR050464">
    <property type="entry name" value="Zeta_carotene_desat/Oxidored"/>
</dbReference>
<evidence type="ECO:0000313" key="8">
    <source>
        <dbReference type="EMBL" id="QDU27377.1"/>
    </source>
</evidence>
<dbReference type="Gene3D" id="3.50.50.60">
    <property type="entry name" value="FAD/NAD(P)-binding domain"/>
    <property type="match status" value="1"/>
</dbReference>
<comment type="catalytic activity">
    <reaction evidence="6">
        <text>coproporphyrinogen III + 3 O2 = coproporphyrin III + 3 H2O2</text>
        <dbReference type="Rhea" id="RHEA:43436"/>
        <dbReference type="ChEBI" id="CHEBI:15379"/>
        <dbReference type="ChEBI" id="CHEBI:16240"/>
        <dbReference type="ChEBI" id="CHEBI:57309"/>
        <dbReference type="ChEBI" id="CHEBI:131725"/>
        <dbReference type="EC" id="1.3.3.15"/>
    </reaction>
</comment>
<dbReference type="InterPro" id="IPR036188">
    <property type="entry name" value="FAD/NAD-bd_sf"/>
</dbReference>
<dbReference type="SUPFAM" id="SSF51905">
    <property type="entry name" value="FAD/NAD(P)-binding domain"/>
    <property type="match status" value="1"/>
</dbReference>
<dbReference type="Gene3D" id="3.90.660.20">
    <property type="entry name" value="Protoporphyrinogen oxidase, mitochondrial, domain 2"/>
    <property type="match status" value="1"/>
</dbReference>
<dbReference type="SUPFAM" id="SSF54373">
    <property type="entry name" value="FAD-linked reductases, C-terminal domain"/>
    <property type="match status" value="1"/>
</dbReference>
<dbReference type="PANTHER" id="PTHR42923:SF3">
    <property type="entry name" value="PROTOPORPHYRINOGEN OXIDASE"/>
    <property type="match status" value="1"/>
</dbReference>
<evidence type="ECO:0000256" key="3">
    <source>
        <dbReference type="ARBA" id="ARBA00022827"/>
    </source>
</evidence>
<reference evidence="8 9" key="1">
    <citation type="submission" date="2019-02" db="EMBL/GenBank/DDBJ databases">
        <title>Deep-cultivation of Planctomycetes and their phenomic and genomic characterization uncovers novel biology.</title>
        <authorList>
            <person name="Wiegand S."/>
            <person name="Jogler M."/>
            <person name="Boedeker C."/>
            <person name="Pinto D."/>
            <person name="Vollmers J."/>
            <person name="Rivas-Marin E."/>
            <person name="Kohn T."/>
            <person name="Peeters S.H."/>
            <person name="Heuer A."/>
            <person name="Rast P."/>
            <person name="Oberbeckmann S."/>
            <person name="Bunk B."/>
            <person name="Jeske O."/>
            <person name="Meyerdierks A."/>
            <person name="Storesund J.E."/>
            <person name="Kallscheuer N."/>
            <person name="Luecker S."/>
            <person name="Lage O.M."/>
            <person name="Pohl T."/>
            <person name="Merkel B.J."/>
            <person name="Hornburger P."/>
            <person name="Mueller R.-W."/>
            <person name="Bruemmer F."/>
            <person name="Labrenz M."/>
            <person name="Spormann A.M."/>
            <person name="Op den Camp H."/>
            <person name="Overmann J."/>
            <person name="Amann R."/>
            <person name="Jetten M.S.M."/>
            <person name="Mascher T."/>
            <person name="Medema M.H."/>
            <person name="Devos D.P."/>
            <person name="Kaster A.-K."/>
            <person name="Ovreas L."/>
            <person name="Rohde M."/>
            <person name="Galperin M.Y."/>
            <person name="Jogler C."/>
        </authorList>
    </citation>
    <scope>NUCLEOTIDE SEQUENCE [LARGE SCALE GENOMIC DNA]</scope>
    <source>
        <strain evidence="8 9">ETA_A8</strain>
    </source>
</reference>
<comment type="pathway">
    <text evidence="6">Porphyrin-containing compound metabolism; protoheme biosynthesis.</text>
</comment>
<keyword evidence="3 6" id="KW-0274">FAD</keyword>
<dbReference type="Gene3D" id="1.10.3110.10">
    <property type="entry name" value="protoporphyrinogen ix oxidase, domain 3"/>
    <property type="match status" value="1"/>
</dbReference>
<keyword evidence="5 6" id="KW-0350">Heme biosynthesis</keyword>
<evidence type="ECO:0000313" key="9">
    <source>
        <dbReference type="Proteomes" id="UP000315017"/>
    </source>
</evidence>
<comment type="cofactor">
    <cofactor evidence="1 6">
        <name>FAD</name>
        <dbReference type="ChEBI" id="CHEBI:57692"/>
    </cofactor>
</comment>
<evidence type="ECO:0000256" key="4">
    <source>
        <dbReference type="ARBA" id="ARBA00023002"/>
    </source>
</evidence>
<comment type="function">
    <text evidence="6">Involved in coproporphyrin-dependent heme b biosynthesis. Catalyzes the oxidation of coproporphyrinogen III to coproporphyrin III.</text>
</comment>
<proteinExistence type="inferred from homology"/>
<accession>A0A517YAW1</accession>
<comment type="similarity">
    <text evidence="6">Belongs to the protoporphyrinogen/coproporphyrinogen oxidase family. Coproporphyrinogen III oxidase subfamily.</text>
</comment>
<dbReference type="AlphaFoldDB" id="A0A517YAW1"/>
<evidence type="ECO:0000256" key="1">
    <source>
        <dbReference type="ARBA" id="ARBA00001974"/>
    </source>
</evidence>
<dbReference type="RefSeq" id="WP_145088222.1">
    <property type="nucleotide sequence ID" value="NZ_CP036274.1"/>
</dbReference>
<evidence type="ECO:0000259" key="7">
    <source>
        <dbReference type="Pfam" id="PF01593"/>
    </source>
</evidence>
<keyword evidence="9" id="KW-1185">Reference proteome</keyword>
<dbReference type="GO" id="GO:0005737">
    <property type="term" value="C:cytoplasm"/>
    <property type="evidence" value="ECO:0007669"/>
    <property type="project" value="UniProtKB-SubCell"/>
</dbReference>
<dbReference type="OrthoDB" id="9805195at2"/>
<dbReference type="GO" id="GO:0004729">
    <property type="term" value="F:oxygen-dependent protoporphyrinogen oxidase activity"/>
    <property type="evidence" value="ECO:0007669"/>
    <property type="project" value="UniProtKB-UniRule"/>
</dbReference>
<dbReference type="NCBIfam" id="TIGR00562">
    <property type="entry name" value="proto_IX_ox"/>
    <property type="match status" value="1"/>
</dbReference>
<dbReference type="KEGG" id="aagg:ETAA8_24640"/>
<evidence type="ECO:0000256" key="5">
    <source>
        <dbReference type="ARBA" id="ARBA00023133"/>
    </source>
</evidence>
<feature type="domain" description="Amine oxidase" evidence="7">
    <location>
        <begin position="16"/>
        <end position="473"/>
    </location>
</feature>
<name>A0A517YAW1_9BACT</name>
<gene>
    <name evidence="8" type="primary">hemY_1</name>
    <name evidence="8" type="ORF">ETAA8_24640</name>
</gene>
<dbReference type="InterPro" id="IPR004572">
    <property type="entry name" value="Protoporphyrinogen_oxidase"/>
</dbReference>
<dbReference type="Proteomes" id="UP000315017">
    <property type="component" value="Chromosome"/>
</dbReference>
<dbReference type="Pfam" id="PF01593">
    <property type="entry name" value="Amino_oxidase"/>
    <property type="match status" value="1"/>
</dbReference>
<organism evidence="8 9">
    <name type="scientific">Anatilimnocola aggregata</name>
    <dbReference type="NCBI Taxonomy" id="2528021"/>
    <lineage>
        <taxon>Bacteria</taxon>
        <taxon>Pseudomonadati</taxon>
        <taxon>Planctomycetota</taxon>
        <taxon>Planctomycetia</taxon>
        <taxon>Pirellulales</taxon>
        <taxon>Pirellulaceae</taxon>
        <taxon>Anatilimnocola</taxon>
    </lineage>
</organism>
<keyword evidence="2 6" id="KW-0285">Flavoprotein</keyword>
<evidence type="ECO:0000256" key="2">
    <source>
        <dbReference type="ARBA" id="ARBA00022630"/>
    </source>
</evidence>
<dbReference type="EC" id="1.3.3.15" evidence="6"/>
<keyword evidence="6" id="KW-0963">Cytoplasm</keyword>